<reference evidence="3" key="1">
    <citation type="journal article" date="2019" name="Int. J. Syst. Evol. Microbiol.">
        <title>The Global Catalogue of Microorganisms (GCM) 10K type strain sequencing project: providing services to taxonomists for standard genome sequencing and annotation.</title>
        <authorList>
            <consortium name="The Broad Institute Genomics Platform"/>
            <consortium name="The Broad Institute Genome Sequencing Center for Infectious Disease"/>
            <person name="Wu L."/>
            <person name="Ma J."/>
        </authorList>
    </citation>
    <scope>NUCLEOTIDE SEQUENCE [LARGE SCALE GENOMIC DNA]</scope>
    <source>
        <strain evidence="3">TBRC 7912</strain>
    </source>
</reference>
<dbReference type="PANTHER" id="PTHR43162">
    <property type="match status" value="1"/>
</dbReference>
<evidence type="ECO:0000259" key="1">
    <source>
        <dbReference type="Pfam" id="PF13460"/>
    </source>
</evidence>
<dbReference type="Gene3D" id="3.90.25.10">
    <property type="entry name" value="UDP-galactose 4-epimerase, domain 1"/>
    <property type="match status" value="1"/>
</dbReference>
<protein>
    <submittedName>
        <fullName evidence="2">SDR family oxidoreductase</fullName>
        <ecNumber evidence="2">1.6.5.2</ecNumber>
    </submittedName>
</protein>
<dbReference type="EC" id="1.6.5.2" evidence="2"/>
<feature type="domain" description="NAD(P)-binding" evidence="1">
    <location>
        <begin position="6"/>
        <end position="181"/>
    </location>
</feature>
<dbReference type="CDD" id="cd05269">
    <property type="entry name" value="TMR_SDR_a"/>
    <property type="match status" value="1"/>
</dbReference>
<dbReference type="SUPFAM" id="SSF51735">
    <property type="entry name" value="NAD(P)-binding Rossmann-fold domains"/>
    <property type="match status" value="1"/>
</dbReference>
<accession>A0ABV8FGF6</accession>
<organism evidence="2 3">
    <name type="scientific">Streptosporangium jomthongense</name>
    <dbReference type="NCBI Taxonomy" id="1193683"/>
    <lineage>
        <taxon>Bacteria</taxon>
        <taxon>Bacillati</taxon>
        <taxon>Actinomycetota</taxon>
        <taxon>Actinomycetes</taxon>
        <taxon>Streptosporangiales</taxon>
        <taxon>Streptosporangiaceae</taxon>
        <taxon>Streptosporangium</taxon>
    </lineage>
</organism>
<dbReference type="Pfam" id="PF13460">
    <property type="entry name" value="NAD_binding_10"/>
    <property type="match status" value="1"/>
</dbReference>
<dbReference type="InterPro" id="IPR036291">
    <property type="entry name" value="NAD(P)-bd_dom_sf"/>
</dbReference>
<name>A0ABV8FGF6_9ACTN</name>
<keyword evidence="3" id="KW-1185">Reference proteome</keyword>
<dbReference type="EMBL" id="JBHSBC010000053">
    <property type="protein sequence ID" value="MFC3986333.1"/>
    <property type="molecule type" value="Genomic_DNA"/>
</dbReference>
<dbReference type="RefSeq" id="WP_386196499.1">
    <property type="nucleotide sequence ID" value="NZ_JBHSBC010000053.1"/>
</dbReference>
<evidence type="ECO:0000313" key="2">
    <source>
        <dbReference type="EMBL" id="MFC3986333.1"/>
    </source>
</evidence>
<keyword evidence="2" id="KW-0560">Oxidoreductase</keyword>
<comment type="caution">
    <text evidence="2">The sequence shown here is derived from an EMBL/GenBank/DDBJ whole genome shotgun (WGS) entry which is preliminary data.</text>
</comment>
<evidence type="ECO:0000313" key="3">
    <source>
        <dbReference type="Proteomes" id="UP001595698"/>
    </source>
</evidence>
<dbReference type="Gene3D" id="3.40.50.720">
    <property type="entry name" value="NAD(P)-binding Rossmann-like Domain"/>
    <property type="match status" value="1"/>
</dbReference>
<dbReference type="InterPro" id="IPR016040">
    <property type="entry name" value="NAD(P)-bd_dom"/>
</dbReference>
<proteinExistence type="predicted"/>
<dbReference type="PANTHER" id="PTHR43162:SF1">
    <property type="entry name" value="PRESTALK A DIFFERENTIATION PROTEIN A"/>
    <property type="match status" value="1"/>
</dbReference>
<sequence>MILVTGATGTVGGEVVRLLAGRGERVLAMTREPAKVEESPGVEVVRGDFDDPASLAGAARGADALFLLSAPGPWAARHDEAMVAAARAEGVRKVVKVSAIGTGEEREGVTVGDWHLAGERALRSGELDWTILRPSSFASNALGWAPQVLRGQPVPNTMGDGRQGVVDPRDVAEVAVTALTSEEHVRAVLTLTGPELLSVPDMAKVLGETLGRTVETVEVPLEVYRESLIAAGVDPGFADIAVDGSRTVARGGNARLTGDVERVLGRAPRTFATWAADHRAAFVSG</sequence>
<dbReference type="InterPro" id="IPR051604">
    <property type="entry name" value="Ergot_Alk_Oxidoreductase"/>
</dbReference>
<dbReference type="GO" id="GO:0003955">
    <property type="term" value="F:NAD(P)H dehydrogenase (quinone) activity"/>
    <property type="evidence" value="ECO:0007669"/>
    <property type="project" value="UniProtKB-EC"/>
</dbReference>
<dbReference type="Proteomes" id="UP001595698">
    <property type="component" value="Unassembled WGS sequence"/>
</dbReference>
<gene>
    <name evidence="2" type="ORF">ACFOYY_39815</name>
</gene>